<dbReference type="InterPro" id="IPR001270">
    <property type="entry name" value="ClpA/B"/>
</dbReference>
<comment type="caution">
    <text evidence="4">The sequence shown here is derived from an EMBL/GenBank/DDBJ whole genome shotgun (WGS) entry which is preliminary data.</text>
</comment>
<proteinExistence type="inferred from homology"/>
<accession>A0ABQ8LLV6</accession>
<keyword evidence="2" id="KW-1133">Transmembrane helix</keyword>
<evidence type="ECO:0000313" key="4">
    <source>
        <dbReference type="EMBL" id="KAI2651632.1"/>
    </source>
</evidence>
<dbReference type="SUPFAM" id="SSF52540">
    <property type="entry name" value="P-loop containing nucleoside triphosphate hydrolases"/>
    <property type="match status" value="2"/>
</dbReference>
<protein>
    <submittedName>
        <fullName evidence="4">Torsin-1A</fullName>
    </submittedName>
</protein>
<reference evidence="4 5" key="1">
    <citation type="submission" date="2022-01" db="EMBL/GenBank/DDBJ databases">
        <title>A high-quality chromosome-level genome assembly of rohu carp, Labeo rohita.</title>
        <authorList>
            <person name="Arick M.A. II"/>
            <person name="Hsu C.-Y."/>
            <person name="Magbanua Z."/>
            <person name="Pechanova O."/>
            <person name="Grover C."/>
            <person name="Miller E."/>
            <person name="Thrash A."/>
            <person name="Ezzel L."/>
            <person name="Alam S."/>
            <person name="Benzie J."/>
            <person name="Hamilton M."/>
            <person name="Karsi A."/>
            <person name="Lawrence M.L."/>
            <person name="Peterson D.G."/>
        </authorList>
    </citation>
    <scope>NUCLEOTIDE SEQUENCE [LARGE SCALE GENOMIC DNA]</scope>
    <source>
        <strain evidence="5">BAU-BD-2019</strain>
        <tissue evidence="4">Blood</tissue>
    </source>
</reference>
<feature type="transmembrane region" description="Helical" evidence="2">
    <location>
        <begin position="251"/>
        <end position="271"/>
    </location>
</feature>
<dbReference type="EMBL" id="JACTAM010000021">
    <property type="protein sequence ID" value="KAI2651632.1"/>
    <property type="molecule type" value="Genomic_DNA"/>
</dbReference>
<evidence type="ECO:0000256" key="1">
    <source>
        <dbReference type="ARBA" id="ARBA00006235"/>
    </source>
</evidence>
<dbReference type="Gene3D" id="3.40.50.300">
    <property type="entry name" value="P-loop containing nucleotide triphosphate hydrolases"/>
    <property type="match status" value="2"/>
</dbReference>
<dbReference type="Proteomes" id="UP000830375">
    <property type="component" value="Unassembled WGS sequence"/>
</dbReference>
<dbReference type="Pfam" id="PF06309">
    <property type="entry name" value="Torsin"/>
    <property type="match status" value="2"/>
</dbReference>
<comment type="similarity">
    <text evidence="1">Belongs to the ClpA/ClpB family. Torsin subfamily.</text>
</comment>
<dbReference type="InterPro" id="IPR049337">
    <property type="entry name" value="TOR1A_C"/>
</dbReference>
<dbReference type="InterPro" id="IPR010448">
    <property type="entry name" value="Torsin"/>
</dbReference>
<sequence>MPPQVTLLLVGAGFAALGATYWHFYWKKEVCNANWINFNKTGFMESKNPKKPLVLSLHGWTGTGKNFVSQIIAENIYKKGMTSSFVHLFTATSHFPHESHINEYKTQLHKWIRGNVSICPRSMFIFDEMDKMHPELINSIKPYLDFYNNLDGVSYRQSIFIFLSNAGGESIVQVALHFWELGRDRREIQLKDIEMALSLSVFNNKNSGLWHTSLIDKNLVDYFVPFLPLEYRHVIHCGLAEMARKDCTMRVTCLLLFAGCVLWSLSITAAIEPISTSIAVGMAAALTGFLARYQNVLYYFQECCRPEWISFNKTGLQQLLYLNLSFTVFSLSYVRPSRTWTIVLHCLLVSGLIVEAIEPVSTSLLLGTGAAVLGRKLYRYLYETCDNNWLKFNATGLKYDLDTKLYGQHVAAQVILKAVTGFMNNVNPKKPLVLSLHGWTGTGKNFVSQLIAENIYQKGMTSSFVHLFTATAHFPHETHIDKYKTHLQEWIRGNVSICPRSINAGGEKIVEVALNFWKDGREREEIQLKDLETALSLSVFNNRNSGFWHTSLIDKNLVDFFVPFLPLEYKHVIQCGLAEMVSKGRAPDKEVVEMMARDLNYFPKEERVFSMQGCKIIPARLDFYI</sequence>
<feature type="domain" description="Torsin-1A C-terminal" evidence="3">
    <location>
        <begin position="567"/>
        <end position="624"/>
    </location>
</feature>
<dbReference type="PRINTS" id="PR00300">
    <property type="entry name" value="CLPPROTEASEA"/>
</dbReference>
<dbReference type="Pfam" id="PF21376">
    <property type="entry name" value="TOR1A_C"/>
    <property type="match status" value="1"/>
</dbReference>
<keyword evidence="2" id="KW-0812">Transmembrane</keyword>
<evidence type="ECO:0000256" key="2">
    <source>
        <dbReference type="SAM" id="Phobius"/>
    </source>
</evidence>
<evidence type="ECO:0000259" key="3">
    <source>
        <dbReference type="Pfam" id="PF21376"/>
    </source>
</evidence>
<keyword evidence="5" id="KW-1185">Reference proteome</keyword>
<gene>
    <name evidence="4" type="ORF">H4Q32_019766</name>
</gene>
<organism evidence="4 5">
    <name type="scientific">Labeo rohita</name>
    <name type="common">Indian major carp</name>
    <name type="synonym">Cyprinus rohita</name>
    <dbReference type="NCBI Taxonomy" id="84645"/>
    <lineage>
        <taxon>Eukaryota</taxon>
        <taxon>Metazoa</taxon>
        <taxon>Chordata</taxon>
        <taxon>Craniata</taxon>
        <taxon>Vertebrata</taxon>
        <taxon>Euteleostomi</taxon>
        <taxon>Actinopterygii</taxon>
        <taxon>Neopterygii</taxon>
        <taxon>Teleostei</taxon>
        <taxon>Ostariophysi</taxon>
        <taxon>Cypriniformes</taxon>
        <taxon>Cyprinidae</taxon>
        <taxon>Labeoninae</taxon>
        <taxon>Labeonini</taxon>
        <taxon>Labeo</taxon>
    </lineage>
</organism>
<evidence type="ECO:0000313" key="5">
    <source>
        <dbReference type="Proteomes" id="UP000830375"/>
    </source>
</evidence>
<feature type="transmembrane region" description="Helical" evidence="2">
    <location>
        <begin position="6"/>
        <end position="26"/>
    </location>
</feature>
<dbReference type="PANTHER" id="PTHR10760">
    <property type="entry name" value="TORSIN"/>
    <property type="match status" value="1"/>
</dbReference>
<dbReference type="PANTHER" id="PTHR10760:SF14">
    <property type="entry name" value="TORSIN-1B"/>
    <property type="match status" value="1"/>
</dbReference>
<dbReference type="InterPro" id="IPR027417">
    <property type="entry name" value="P-loop_NTPase"/>
</dbReference>
<name>A0ABQ8LLV6_LABRO</name>
<keyword evidence="2" id="KW-0472">Membrane</keyword>